<evidence type="ECO:0000256" key="3">
    <source>
        <dbReference type="ARBA" id="ARBA00023098"/>
    </source>
</evidence>
<keyword evidence="1 4" id="KW-0378">Hydrolase</keyword>
<accession>U2MMH8</accession>
<gene>
    <name evidence="6" type="ORF">HMPREF1218_2085</name>
</gene>
<dbReference type="GO" id="GO:0016787">
    <property type="term" value="F:hydrolase activity"/>
    <property type="evidence" value="ECO:0007669"/>
    <property type="project" value="UniProtKB-UniRule"/>
</dbReference>
<protein>
    <submittedName>
        <fullName evidence="6">Phospholipase, patatin family</fullName>
    </submittedName>
</protein>
<dbReference type="PANTHER" id="PTHR14226">
    <property type="entry name" value="NEUROPATHY TARGET ESTERASE/SWISS CHEESE D.MELANOGASTER"/>
    <property type="match status" value="1"/>
</dbReference>
<dbReference type="Pfam" id="PF19143">
    <property type="entry name" value="Omp85_2"/>
    <property type="match status" value="1"/>
</dbReference>
<evidence type="ECO:0000256" key="2">
    <source>
        <dbReference type="ARBA" id="ARBA00022963"/>
    </source>
</evidence>
<keyword evidence="2 4" id="KW-0442">Lipid degradation</keyword>
<dbReference type="InterPro" id="IPR002641">
    <property type="entry name" value="PNPLA_dom"/>
</dbReference>
<evidence type="ECO:0000313" key="7">
    <source>
        <dbReference type="Proteomes" id="UP000016600"/>
    </source>
</evidence>
<dbReference type="CDD" id="cd07205">
    <property type="entry name" value="Pat_PNPLA6_PNPLA7_NTE1_like"/>
    <property type="match status" value="1"/>
</dbReference>
<evidence type="ECO:0000256" key="4">
    <source>
        <dbReference type="PROSITE-ProRule" id="PRU01161"/>
    </source>
</evidence>
<organism evidence="6 7">
    <name type="scientific">Hoylesella pleuritidis F0068</name>
    <dbReference type="NCBI Taxonomy" id="1081904"/>
    <lineage>
        <taxon>Bacteria</taxon>
        <taxon>Pseudomonadati</taxon>
        <taxon>Bacteroidota</taxon>
        <taxon>Bacteroidia</taxon>
        <taxon>Bacteroidales</taxon>
        <taxon>Prevotellaceae</taxon>
        <taxon>Hoylesella</taxon>
    </lineage>
</organism>
<dbReference type="Proteomes" id="UP000016600">
    <property type="component" value="Unassembled WGS sequence"/>
</dbReference>
<keyword evidence="7" id="KW-1185">Reference proteome</keyword>
<evidence type="ECO:0000259" key="5">
    <source>
        <dbReference type="PROSITE" id="PS51635"/>
    </source>
</evidence>
<evidence type="ECO:0000256" key="1">
    <source>
        <dbReference type="ARBA" id="ARBA00022801"/>
    </source>
</evidence>
<dbReference type="SUPFAM" id="SSF52151">
    <property type="entry name" value="FabD/lysophospholipase-like"/>
    <property type="match status" value="1"/>
</dbReference>
<sequence length="682" mass="77058">MKGRRRIILLFIVLMITVWSASAQDSLRRKRVAVVLSGGGARGMAHIGVLKVIERAGIPIDIITGTSMGSIIGGLYAIGYDAHRLDSMVKMQDWGFLLSDKADVRNRSLDDRRKQNTYFLLRTFHWGNKKSAVESGGLITGKNLSALFDRLTVGYHDSIDFNRLPIPFACVATNIIDNTEYDFHSGVLAQAMRSSMAIPAVFSPVRKGNMILVDGGLRNNYPADLAREMGADIIIGVTVQSLPKSSDDLKTSAGIVSQIIEVNCKNKYEENLAITDVAIRVNPQGYSAANFGSTAIDTLINRGEAEAMKHWDELMALKKIIGIGDDFTPARPVLHPKVLRKEEQTIDSRLVKTTENTQELGLGVRFDTEEMVALQINGAYRPRNSKMDFEATLRLGKRIMARIDGSFNPFGMNRTRLSYIYRHNDINQYNRGKREFNVAYNQHSLDFNALDFNVRNFNVAIGARWDFYDFREVLIGVHSNVGIDRLNNEHYFTYYADVNYNSENKWIFASRGAKFSAGFAYYSDKFTTYQNHSGFTMIKAMWRISLPLNSHLTFQPMAYGRLLFGADIPYSQRNMIGGIWFNHYVDHQMPFVGTGQIERTDNMFIALQLQLQQRIMDNNYILLGAVGAQRADKIREILRHGPLIGTQISYFYNSMFGPLGASLGYSTTSHKPYFYINLGFEF</sequence>
<reference evidence="6 7" key="1">
    <citation type="submission" date="2013-08" db="EMBL/GenBank/DDBJ databases">
        <authorList>
            <person name="Durkin A.S."/>
            <person name="Haft D.R."/>
            <person name="McCorrison J."/>
            <person name="Torralba M."/>
            <person name="Gillis M."/>
            <person name="Haft D.H."/>
            <person name="Methe B."/>
            <person name="Sutton G."/>
            <person name="Nelson K.E."/>
        </authorList>
    </citation>
    <scope>NUCLEOTIDE SEQUENCE [LARGE SCALE GENOMIC DNA]</scope>
    <source>
        <strain evidence="6 7">F0068</strain>
    </source>
</reference>
<dbReference type="GO" id="GO:0016042">
    <property type="term" value="P:lipid catabolic process"/>
    <property type="evidence" value="ECO:0007669"/>
    <property type="project" value="UniProtKB-UniRule"/>
</dbReference>
<feature type="short sequence motif" description="GXGXXG" evidence="4">
    <location>
        <begin position="38"/>
        <end position="43"/>
    </location>
</feature>
<feature type="domain" description="PNPLA" evidence="5">
    <location>
        <begin position="34"/>
        <end position="227"/>
    </location>
</feature>
<evidence type="ECO:0000313" key="6">
    <source>
        <dbReference type="EMBL" id="ERK02860.1"/>
    </source>
</evidence>
<dbReference type="PATRIC" id="fig|1081904.3.peg.963"/>
<dbReference type="AlphaFoldDB" id="U2MMH8"/>
<dbReference type="Gene3D" id="3.40.1090.10">
    <property type="entry name" value="Cytosolic phospholipase A2 catalytic domain"/>
    <property type="match status" value="2"/>
</dbReference>
<feature type="active site" description="Nucleophile" evidence="4">
    <location>
        <position position="67"/>
    </location>
</feature>
<dbReference type="InterPro" id="IPR050301">
    <property type="entry name" value="NTE"/>
</dbReference>
<keyword evidence="3 4" id="KW-0443">Lipid metabolism</keyword>
<dbReference type="PANTHER" id="PTHR14226:SF76">
    <property type="entry name" value="NTE FAMILY PROTEIN RSSA"/>
    <property type="match status" value="1"/>
</dbReference>
<dbReference type="EMBL" id="AWET01000020">
    <property type="protein sequence ID" value="ERK02860.1"/>
    <property type="molecule type" value="Genomic_DNA"/>
</dbReference>
<feature type="active site" description="Proton acceptor" evidence="4">
    <location>
        <position position="214"/>
    </location>
</feature>
<comment type="caution">
    <text evidence="6">The sequence shown here is derived from an EMBL/GenBank/DDBJ whole genome shotgun (WGS) entry which is preliminary data.</text>
</comment>
<dbReference type="Pfam" id="PF01734">
    <property type="entry name" value="Patatin"/>
    <property type="match status" value="1"/>
</dbReference>
<name>U2MMH8_9BACT</name>
<dbReference type="InterPro" id="IPR043864">
    <property type="entry name" value="Omp85-like_dom"/>
</dbReference>
<dbReference type="PROSITE" id="PS51635">
    <property type="entry name" value="PNPLA"/>
    <property type="match status" value="1"/>
</dbReference>
<feature type="short sequence motif" description="GXSXG" evidence="4">
    <location>
        <begin position="65"/>
        <end position="69"/>
    </location>
</feature>
<dbReference type="InterPro" id="IPR016035">
    <property type="entry name" value="Acyl_Trfase/lysoPLipase"/>
</dbReference>
<feature type="short sequence motif" description="DGA/G" evidence="4">
    <location>
        <begin position="214"/>
        <end position="216"/>
    </location>
</feature>
<proteinExistence type="predicted"/>